<evidence type="ECO:0000256" key="3">
    <source>
        <dbReference type="ARBA" id="ARBA00022490"/>
    </source>
</evidence>
<dbReference type="SUPFAM" id="SSF55681">
    <property type="entry name" value="Class II aaRS and biotin synthetases"/>
    <property type="match status" value="1"/>
</dbReference>
<dbReference type="Gene3D" id="3.30.930.10">
    <property type="entry name" value="Bira Bifunctional Protein, Domain 2"/>
    <property type="match status" value="1"/>
</dbReference>
<keyword evidence="7" id="KW-0648">Protein biosynthesis</keyword>
<reference evidence="10" key="1">
    <citation type="submission" date="2020-10" db="EMBL/GenBank/DDBJ databases">
        <authorList>
            <person name="Gilroy R."/>
        </authorList>
    </citation>
    <scope>NUCLEOTIDE SEQUENCE</scope>
    <source>
        <strain evidence="10">CHK147-3167</strain>
    </source>
</reference>
<keyword evidence="5" id="KW-0547">Nucleotide-binding</keyword>
<proteinExistence type="inferred from homology"/>
<dbReference type="NCBIfam" id="NF003211">
    <property type="entry name" value="PRK04173.1"/>
    <property type="match status" value="1"/>
</dbReference>
<dbReference type="PROSITE" id="PS50862">
    <property type="entry name" value="AA_TRNA_LIGASE_II"/>
    <property type="match status" value="1"/>
</dbReference>
<evidence type="ECO:0000256" key="5">
    <source>
        <dbReference type="ARBA" id="ARBA00022741"/>
    </source>
</evidence>
<dbReference type="SUPFAM" id="SSF52954">
    <property type="entry name" value="Class II aaRS ABD-related"/>
    <property type="match status" value="1"/>
</dbReference>
<evidence type="ECO:0000259" key="9">
    <source>
        <dbReference type="PROSITE" id="PS50862"/>
    </source>
</evidence>
<dbReference type="EMBL" id="DVFV01000020">
    <property type="protein sequence ID" value="HIQ90168.1"/>
    <property type="molecule type" value="Genomic_DNA"/>
</dbReference>
<evidence type="ECO:0000313" key="10">
    <source>
        <dbReference type="EMBL" id="HIQ90168.1"/>
    </source>
</evidence>
<dbReference type="GO" id="GO:0005524">
    <property type="term" value="F:ATP binding"/>
    <property type="evidence" value="ECO:0007669"/>
    <property type="project" value="UniProtKB-KW"/>
</dbReference>
<gene>
    <name evidence="10" type="ORF">IAB27_00870</name>
</gene>
<dbReference type="InterPro" id="IPR027031">
    <property type="entry name" value="Gly-tRNA_synthase/POLG2"/>
</dbReference>
<reference evidence="10" key="2">
    <citation type="journal article" date="2021" name="PeerJ">
        <title>Extensive microbial diversity within the chicken gut microbiome revealed by metagenomics and culture.</title>
        <authorList>
            <person name="Gilroy R."/>
            <person name="Ravi A."/>
            <person name="Getino M."/>
            <person name="Pursley I."/>
            <person name="Horton D.L."/>
            <person name="Alikhan N.F."/>
            <person name="Baker D."/>
            <person name="Gharbi K."/>
            <person name="Hall N."/>
            <person name="Watson M."/>
            <person name="Adriaenssens E.M."/>
            <person name="Foster-Nyarko E."/>
            <person name="Jarju S."/>
            <person name="Secka A."/>
            <person name="Antonio M."/>
            <person name="Oren A."/>
            <person name="Chaudhuri R.R."/>
            <person name="La Ragione R."/>
            <person name="Hildebrand F."/>
            <person name="Pallen M.J."/>
        </authorList>
    </citation>
    <scope>NUCLEOTIDE SEQUENCE</scope>
    <source>
        <strain evidence="10">CHK147-3167</strain>
    </source>
</reference>
<dbReference type="Pfam" id="PF03129">
    <property type="entry name" value="HGTP_anticodon"/>
    <property type="match status" value="1"/>
</dbReference>
<dbReference type="InterPro" id="IPR002314">
    <property type="entry name" value="aa-tRNA-synt_IIb"/>
</dbReference>
<dbReference type="InterPro" id="IPR033731">
    <property type="entry name" value="GlyRS-like_core"/>
</dbReference>
<evidence type="ECO:0000256" key="2">
    <source>
        <dbReference type="ARBA" id="ARBA00012829"/>
    </source>
</evidence>
<dbReference type="InterPro" id="IPR004154">
    <property type="entry name" value="Anticodon-bd"/>
</dbReference>
<keyword evidence="3" id="KW-0963">Cytoplasm</keyword>
<dbReference type="GO" id="GO:0006426">
    <property type="term" value="P:glycyl-tRNA aminoacylation"/>
    <property type="evidence" value="ECO:0007669"/>
    <property type="project" value="InterPro"/>
</dbReference>
<dbReference type="EC" id="6.1.1.14" evidence="2"/>
<dbReference type="InterPro" id="IPR036621">
    <property type="entry name" value="Anticodon-bd_dom_sf"/>
</dbReference>
<dbReference type="InterPro" id="IPR045864">
    <property type="entry name" value="aa-tRNA-synth_II/BPL/LPL"/>
</dbReference>
<dbReference type="CDD" id="cd00774">
    <property type="entry name" value="GlyRS-like_core"/>
    <property type="match status" value="1"/>
</dbReference>
<keyword evidence="8" id="KW-0030">Aminoacyl-tRNA synthetase</keyword>
<keyword evidence="4 10" id="KW-0436">Ligase</keyword>
<dbReference type="AlphaFoldDB" id="A0A9D1CXN8"/>
<dbReference type="PANTHER" id="PTHR10745:SF8">
    <property type="entry name" value="DNA POLYMERASE SUBUNIT GAMMA-2, MITOCHONDRIAL"/>
    <property type="match status" value="1"/>
</dbReference>
<dbReference type="PANTHER" id="PTHR10745">
    <property type="entry name" value="GLYCYL-TRNA SYNTHETASE/DNA POLYMERASE SUBUNIT GAMMA-2"/>
    <property type="match status" value="1"/>
</dbReference>
<protein>
    <recommendedName>
        <fullName evidence="2">glycine--tRNA ligase</fullName>
        <ecNumber evidence="2">6.1.1.14</ecNumber>
    </recommendedName>
</protein>
<feature type="domain" description="Aminoacyl-transfer RNA synthetases class-II family profile" evidence="9">
    <location>
        <begin position="3"/>
        <end position="357"/>
    </location>
</feature>
<evidence type="ECO:0000256" key="4">
    <source>
        <dbReference type="ARBA" id="ARBA00022598"/>
    </source>
</evidence>
<dbReference type="Pfam" id="PF00587">
    <property type="entry name" value="tRNA-synt_2b"/>
    <property type="match status" value="1"/>
</dbReference>
<dbReference type="Proteomes" id="UP000886786">
    <property type="component" value="Unassembled WGS sequence"/>
</dbReference>
<comment type="caution">
    <text evidence="10">The sequence shown here is derived from an EMBL/GenBank/DDBJ whole genome shotgun (WGS) entry which is preliminary data.</text>
</comment>
<evidence type="ECO:0000256" key="6">
    <source>
        <dbReference type="ARBA" id="ARBA00022840"/>
    </source>
</evidence>
<evidence type="ECO:0000256" key="8">
    <source>
        <dbReference type="ARBA" id="ARBA00023146"/>
    </source>
</evidence>
<comment type="similarity">
    <text evidence="1">Belongs to the class-II aminoacyl-tRNA synthetase family.</text>
</comment>
<dbReference type="NCBIfam" id="TIGR00389">
    <property type="entry name" value="glyS_dimeric"/>
    <property type="match status" value="1"/>
</dbReference>
<dbReference type="Gene3D" id="3.40.50.800">
    <property type="entry name" value="Anticodon-binding domain"/>
    <property type="match status" value="1"/>
</dbReference>
<organism evidence="10 11">
    <name type="scientific">Candidatus Coprosoma intestinipullorum</name>
    <dbReference type="NCBI Taxonomy" id="2840752"/>
    <lineage>
        <taxon>Bacteria</taxon>
        <taxon>Bacillati</taxon>
        <taxon>Bacillota</taxon>
        <taxon>Bacillota incertae sedis</taxon>
        <taxon>Candidatus Coprosoma</taxon>
    </lineage>
</organism>
<name>A0A9D1CXN8_9FIRM</name>
<dbReference type="InterPro" id="IPR002315">
    <property type="entry name" value="tRNA-synt_gly"/>
</dbReference>
<dbReference type="GO" id="GO:0005737">
    <property type="term" value="C:cytoplasm"/>
    <property type="evidence" value="ECO:0007669"/>
    <property type="project" value="InterPro"/>
</dbReference>
<dbReference type="PRINTS" id="PR01043">
    <property type="entry name" value="TRNASYNTHGLY"/>
</dbReference>
<evidence type="ECO:0000256" key="1">
    <source>
        <dbReference type="ARBA" id="ARBA00008226"/>
    </source>
</evidence>
<sequence>MEDIVQYCSQYGFIYQGSEIYGGLANTWDYGPLGARLKNNIKDEWRYYFIQNRENAYELDSDILMNPKVWEASGHVKSFSDPLVDCRKCKVRYRVDKLIESYDSELDVDLMTDDEMMEYIKINKVPCPKCGESDFTPLREFNLMFQTNRGVTSQKQNVIYLRPENAQGEYVNYLNILRSMHAQIPFSIGQIGKAFRNEITPGNFTFRTIEFEQMEYQTFCKPGTDHDIYEFFKKYGMTFLEKLGLPENKLRYKNHEKLAHYAKEACDIEYLFPFGWGEINGTHNRTDFDLSRHQEYSGKKMNYFDQKNREKYIPYIIESTYGLDRITLAILCESLTKQVDVNGAERTILKINSELAPIKVSILPLERKKHGDKAFKIYKDLRTKLMVYYDDKGNIGKRYRKSDAIGTPYSVCVDEETINNNTVTIRDRDTRDQFVISADNIENVLCKKLVKRR</sequence>
<dbReference type="GO" id="GO:0016740">
    <property type="term" value="F:transferase activity"/>
    <property type="evidence" value="ECO:0007669"/>
    <property type="project" value="UniProtKB-ARBA"/>
</dbReference>
<accession>A0A9D1CXN8</accession>
<keyword evidence="6" id="KW-0067">ATP-binding</keyword>
<dbReference type="GO" id="GO:0140096">
    <property type="term" value="F:catalytic activity, acting on a protein"/>
    <property type="evidence" value="ECO:0007669"/>
    <property type="project" value="UniProtKB-ARBA"/>
</dbReference>
<evidence type="ECO:0000256" key="7">
    <source>
        <dbReference type="ARBA" id="ARBA00022917"/>
    </source>
</evidence>
<evidence type="ECO:0000313" key="11">
    <source>
        <dbReference type="Proteomes" id="UP000886786"/>
    </source>
</evidence>
<dbReference type="InterPro" id="IPR006195">
    <property type="entry name" value="aa-tRNA-synth_II"/>
</dbReference>
<dbReference type="GO" id="GO:0004820">
    <property type="term" value="F:glycine-tRNA ligase activity"/>
    <property type="evidence" value="ECO:0007669"/>
    <property type="project" value="UniProtKB-EC"/>
</dbReference>